<accession>N9LTH3</accession>
<gene>
    <name evidence="1" type="ORF">F900_02392</name>
</gene>
<evidence type="ECO:0000313" key="2">
    <source>
        <dbReference type="Proteomes" id="UP000013248"/>
    </source>
</evidence>
<name>N9LTH3_9GAMM</name>
<evidence type="ECO:0000313" key="1">
    <source>
        <dbReference type="EMBL" id="ENW99587.1"/>
    </source>
</evidence>
<reference evidence="1 2" key="1">
    <citation type="submission" date="2013-02" db="EMBL/GenBank/DDBJ databases">
        <title>The Genome Sequence of Acinetobacter sp. ANC 3862.</title>
        <authorList>
            <consortium name="The Broad Institute Genome Sequencing Platform"/>
            <consortium name="The Broad Institute Genome Sequencing Center for Infectious Disease"/>
            <person name="Cerqueira G."/>
            <person name="Feldgarden M."/>
            <person name="Courvalin P."/>
            <person name="Perichon B."/>
            <person name="Grillot-Courvalin C."/>
            <person name="Clermont D."/>
            <person name="Rocha E."/>
            <person name="Yoon E.-J."/>
            <person name="Nemec A."/>
            <person name="Walker B."/>
            <person name="Young S.K."/>
            <person name="Zeng Q."/>
            <person name="Gargeya S."/>
            <person name="Fitzgerald M."/>
            <person name="Haas B."/>
            <person name="Abouelleil A."/>
            <person name="Alvarado L."/>
            <person name="Arachchi H.M."/>
            <person name="Berlin A.M."/>
            <person name="Chapman S.B."/>
            <person name="Dewar J."/>
            <person name="Goldberg J."/>
            <person name="Griggs A."/>
            <person name="Gujja S."/>
            <person name="Hansen M."/>
            <person name="Howarth C."/>
            <person name="Imamovic A."/>
            <person name="Larimer J."/>
            <person name="McCowan C."/>
            <person name="Murphy C."/>
            <person name="Neiman D."/>
            <person name="Pearson M."/>
            <person name="Priest M."/>
            <person name="Roberts A."/>
            <person name="Saif S."/>
            <person name="Shea T."/>
            <person name="Sisk P."/>
            <person name="Sykes S."/>
            <person name="Wortman J."/>
            <person name="Nusbaum C."/>
            <person name="Birren B."/>
        </authorList>
    </citation>
    <scope>NUCLEOTIDE SEQUENCE [LARGE SCALE GENOMIC DNA]</scope>
    <source>
        <strain evidence="1 2">ANC 3862</strain>
    </source>
</reference>
<sequence>MSTNPHQAALYRVQGRSNRMFIARHPQYFSVTFHYDSPSLTMALLAAKAVEKDFDRRFIITRIVGFYLPIILV</sequence>
<dbReference type="PATRIC" id="fig|1217705.3.peg.2327"/>
<dbReference type="EMBL" id="APRP01000028">
    <property type="protein sequence ID" value="ENW99587.1"/>
    <property type="molecule type" value="Genomic_DNA"/>
</dbReference>
<dbReference type="AlphaFoldDB" id="N9LTH3"/>
<comment type="caution">
    <text evidence="1">The sequence shown here is derived from an EMBL/GenBank/DDBJ whole genome shotgun (WGS) entry which is preliminary data.</text>
</comment>
<dbReference type="HOGENOM" id="CLU_2613954_0_0_6"/>
<dbReference type="Proteomes" id="UP000013248">
    <property type="component" value="Unassembled WGS sequence"/>
</dbReference>
<dbReference type="STRING" id="1217705.F900_02392"/>
<dbReference type="eggNOG" id="ENOG5031S18">
    <property type="taxonomic scope" value="Bacteria"/>
</dbReference>
<dbReference type="RefSeq" id="WP_005217811.1">
    <property type="nucleotide sequence ID" value="NZ_JBBCNT010000001.1"/>
</dbReference>
<organism evidence="1 2">
    <name type="scientific">Acinetobacter modestus</name>
    <dbReference type="NCBI Taxonomy" id="1776740"/>
    <lineage>
        <taxon>Bacteria</taxon>
        <taxon>Pseudomonadati</taxon>
        <taxon>Pseudomonadota</taxon>
        <taxon>Gammaproteobacteria</taxon>
        <taxon>Moraxellales</taxon>
        <taxon>Moraxellaceae</taxon>
        <taxon>Acinetobacter</taxon>
    </lineage>
</organism>
<protein>
    <submittedName>
        <fullName evidence="1">Uncharacterized protein</fullName>
    </submittedName>
</protein>
<proteinExistence type="predicted"/>